<evidence type="ECO:0000259" key="3">
    <source>
        <dbReference type="Pfam" id="PF00892"/>
    </source>
</evidence>
<comment type="caution">
    <text evidence="4">The sequence shown here is derived from an EMBL/GenBank/DDBJ whole genome shotgun (WGS) entry which is preliminary data.</text>
</comment>
<keyword evidence="5" id="KW-1185">Reference proteome</keyword>
<dbReference type="InterPro" id="IPR037185">
    <property type="entry name" value="EmrE-like"/>
</dbReference>
<keyword evidence="2" id="KW-0472">Membrane</keyword>
<dbReference type="PANTHER" id="PTHR22911">
    <property type="entry name" value="ACYL-MALONYL CONDENSING ENZYME-RELATED"/>
    <property type="match status" value="1"/>
</dbReference>
<organism evidence="4 5">
    <name type="scientific">Lentihominibacter faecis</name>
    <dbReference type="NCBI Taxonomy" id="2764712"/>
    <lineage>
        <taxon>Bacteria</taxon>
        <taxon>Bacillati</taxon>
        <taxon>Bacillota</taxon>
        <taxon>Clostridia</taxon>
        <taxon>Peptostreptococcales</taxon>
        <taxon>Anaerovoracaceae</taxon>
        <taxon>Lentihominibacter</taxon>
    </lineage>
</organism>
<dbReference type="InterPro" id="IPR000620">
    <property type="entry name" value="EamA_dom"/>
</dbReference>
<keyword evidence="2" id="KW-0812">Transmembrane</keyword>
<comment type="similarity">
    <text evidence="1">Belongs to the EamA transporter family.</text>
</comment>
<dbReference type="Pfam" id="PF00892">
    <property type="entry name" value="EamA"/>
    <property type="match status" value="1"/>
</dbReference>
<dbReference type="Proteomes" id="UP000644115">
    <property type="component" value="Unassembled WGS sequence"/>
</dbReference>
<feature type="transmembrane region" description="Helical" evidence="2">
    <location>
        <begin position="65"/>
        <end position="90"/>
    </location>
</feature>
<feature type="transmembrane region" description="Helical" evidence="2">
    <location>
        <begin position="332"/>
        <end position="350"/>
    </location>
</feature>
<feature type="transmembrane region" description="Helical" evidence="2">
    <location>
        <begin position="276"/>
        <end position="294"/>
    </location>
</feature>
<dbReference type="PANTHER" id="PTHR22911:SF137">
    <property type="entry name" value="SOLUTE CARRIER FAMILY 35 MEMBER G2-RELATED"/>
    <property type="match status" value="1"/>
</dbReference>
<feature type="transmembrane region" description="Helical" evidence="2">
    <location>
        <begin position="306"/>
        <end position="326"/>
    </location>
</feature>
<reference evidence="4" key="1">
    <citation type="submission" date="2020-08" db="EMBL/GenBank/DDBJ databases">
        <authorList>
            <person name="Liu C."/>
            <person name="Sun Q."/>
        </authorList>
    </citation>
    <scope>NUCLEOTIDE SEQUENCE</scope>
    <source>
        <strain evidence="4">BX16</strain>
    </source>
</reference>
<dbReference type="GO" id="GO:0016020">
    <property type="term" value="C:membrane"/>
    <property type="evidence" value="ECO:0007669"/>
    <property type="project" value="InterPro"/>
</dbReference>
<dbReference type="EMBL" id="JACRWC010000072">
    <property type="protein sequence ID" value="MBC5999509.1"/>
    <property type="molecule type" value="Genomic_DNA"/>
</dbReference>
<dbReference type="RefSeq" id="WP_249286937.1">
    <property type="nucleotide sequence ID" value="NZ_JACRWC010000072.1"/>
</dbReference>
<proteinExistence type="inferred from homology"/>
<name>A0A923NCG0_9FIRM</name>
<sequence>MTQNTNGAVGTGGTQALDVLNSRKIRFVIQGMFYAMMSGLLVAVQGNVSSIVQTYAPFIDLPTGVALGILAVICLSFCQELIAFIVLLIVNTIRGTGPREYIRLYASGKPALFLFLAGCGGGPFGICCQLIAMSMCGVTITTAIAVINPIIAAVLSRIFLKENIKPRVWVGIVIVIAGAIMAVVGPSGGDQYPHFFIGVLFALLGSFGWGMEGFLGTFGSDIVDTYVGCGCFRIGCSTPILFLLTILVGGFCGIGFGDGPVLVGEILTDGANALPLILLGICEAMAAYTTYLAFDKAGAARTLVFVNTYAIWSIPVGFAFAALGIFPYSVAPLTVIGIVVSLIGLVLIAANPKELVNMRDN</sequence>
<evidence type="ECO:0000256" key="1">
    <source>
        <dbReference type="ARBA" id="ARBA00007362"/>
    </source>
</evidence>
<accession>A0A923NCG0</accession>
<evidence type="ECO:0000313" key="4">
    <source>
        <dbReference type="EMBL" id="MBC5999509.1"/>
    </source>
</evidence>
<gene>
    <name evidence="4" type="ORF">H8876_05800</name>
</gene>
<feature type="transmembrane region" description="Helical" evidence="2">
    <location>
        <begin position="111"/>
        <end position="132"/>
    </location>
</feature>
<feature type="domain" description="EamA" evidence="3">
    <location>
        <begin position="71"/>
        <end position="183"/>
    </location>
</feature>
<feature type="transmembrane region" description="Helical" evidence="2">
    <location>
        <begin position="168"/>
        <end position="189"/>
    </location>
</feature>
<feature type="transmembrane region" description="Helical" evidence="2">
    <location>
        <begin position="195"/>
        <end position="218"/>
    </location>
</feature>
<feature type="transmembrane region" description="Helical" evidence="2">
    <location>
        <begin position="230"/>
        <end position="256"/>
    </location>
</feature>
<dbReference type="SUPFAM" id="SSF103481">
    <property type="entry name" value="Multidrug resistance efflux transporter EmrE"/>
    <property type="match status" value="1"/>
</dbReference>
<feature type="transmembrane region" description="Helical" evidence="2">
    <location>
        <begin position="27"/>
        <end position="45"/>
    </location>
</feature>
<evidence type="ECO:0000313" key="5">
    <source>
        <dbReference type="Proteomes" id="UP000644115"/>
    </source>
</evidence>
<keyword evidence="2" id="KW-1133">Transmembrane helix</keyword>
<evidence type="ECO:0000256" key="2">
    <source>
        <dbReference type="SAM" id="Phobius"/>
    </source>
</evidence>
<protein>
    <submittedName>
        <fullName evidence="4">DMT family transporter</fullName>
    </submittedName>
</protein>
<feature type="transmembrane region" description="Helical" evidence="2">
    <location>
        <begin position="138"/>
        <end position="156"/>
    </location>
</feature>
<dbReference type="AlphaFoldDB" id="A0A923NCG0"/>